<gene>
    <name evidence="10" type="ORF">FNV43_RR03122</name>
</gene>
<evidence type="ECO:0000256" key="2">
    <source>
        <dbReference type="ARBA" id="ARBA00010864"/>
    </source>
</evidence>
<comment type="caution">
    <text evidence="10">The sequence shown here is derived from an EMBL/GenBank/DDBJ whole genome shotgun (WGS) entry which is preliminary data.</text>
</comment>
<protein>
    <submittedName>
        <fullName evidence="10">Uncharacterized protein</fullName>
    </submittedName>
</protein>
<feature type="transmembrane region" description="Helical" evidence="9">
    <location>
        <begin position="184"/>
        <end position="208"/>
    </location>
</feature>
<dbReference type="Proteomes" id="UP000796880">
    <property type="component" value="Unassembled WGS sequence"/>
</dbReference>
<accession>A0A8K0MNR6</accession>
<evidence type="ECO:0000256" key="6">
    <source>
        <dbReference type="ARBA" id="ARBA00023065"/>
    </source>
</evidence>
<organism evidence="10 11">
    <name type="scientific">Rhamnella rubrinervis</name>
    <dbReference type="NCBI Taxonomy" id="2594499"/>
    <lineage>
        <taxon>Eukaryota</taxon>
        <taxon>Viridiplantae</taxon>
        <taxon>Streptophyta</taxon>
        <taxon>Embryophyta</taxon>
        <taxon>Tracheophyta</taxon>
        <taxon>Spermatophyta</taxon>
        <taxon>Magnoliopsida</taxon>
        <taxon>eudicotyledons</taxon>
        <taxon>Gunneridae</taxon>
        <taxon>Pentapetalae</taxon>
        <taxon>rosids</taxon>
        <taxon>fabids</taxon>
        <taxon>Rosales</taxon>
        <taxon>Rhamnaceae</taxon>
        <taxon>rhamnoid group</taxon>
        <taxon>Rhamneae</taxon>
        <taxon>Rhamnella</taxon>
    </lineage>
</organism>
<evidence type="ECO:0000313" key="10">
    <source>
        <dbReference type="EMBL" id="KAF3452689.1"/>
    </source>
</evidence>
<feature type="transmembrane region" description="Helical" evidence="9">
    <location>
        <begin position="368"/>
        <end position="388"/>
    </location>
</feature>
<keyword evidence="6" id="KW-0406">Ion transport</keyword>
<keyword evidence="7 9" id="KW-0472">Membrane</keyword>
<name>A0A8K0MNR6_9ROSA</name>
<dbReference type="PANTHER" id="PTHR31064">
    <property type="entry name" value="POTASSIUM TRANSPORT PROTEIN DDB_G0292412-RELATED"/>
    <property type="match status" value="1"/>
</dbReference>
<dbReference type="InterPro" id="IPR051143">
    <property type="entry name" value="TrkH_K-transport"/>
</dbReference>
<sequence length="522" mass="59624">MAYLRQYSNHGLTWLIFRLLAFDVNSFWIQLIYFGTVSLFGYLALSVSKPRDHDHHPSELDLLFTSVSATTVSSMSTVEMEVLSNIQLIIMTILMLIGGEVFLSMLETQLRRFKLAKLNGTAHHMTTTFPNSGPSHFNDQIIELPTDSPPPPPQSENKNLESSIENQIKFVVVDNVLRYNSIKFLGYVVLFYLLAVHIFGYTLVYMYIILVPTAKQVLKTKAIKIPTFSIFTVVSTFTNCGFIPTNENMIVFKKNSGLLLILIPQILLGNTMYPIFIRLWIWSLWKITKRMEFNYMLRNYGEMGYTHLLSALHSYLLGVAALMFMLVQIILFCSMEWNLEAMDGLSAYQKFIASLFQVANSRHAGESVFDLSTISAAVLVLFVVMMYLPPYTHLCTKVDQKQKSSENTRQKLSIVDCISPLSYLTIFTILICITERPKLKKDPLNFNVLNIFFEVVSAYGNVGFSMGYSCKRQLHAESDCEDKWYGFSGKWTPQGKLVLILVMFFGRLKRFTLQGGKAWKLS</sequence>
<dbReference type="Pfam" id="PF02386">
    <property type="entry name" value="TrkH"/>
    <property type="match status" value="2"/>
</dbReference>
<keyword evidence="3" id="KW-0813">Transport</keyword>
<comment type="similarity">
    <text evidence="2">Belongs to the TrkH potassium transport family. HKT (TC 2.A.38.3) subfamily.</text>
</comment>
<keyword evidence="11" id="KW-1185">Reference proteome</keyword>
<feature type="region of interest" description="Disordered" evidence="8">
    <location>
        <begin position="140"/>
        <end position="159"/>
    </location>
</feature>
<evidence type="ECO:0000256" key="7">
    <source>
        <dbReference type="ARBA" id="ARBA00023136"/>
    </source>
</evidence>
<feature type="transmembrane region" description="Helical" evidence="9">
    <location>
        <begin position="305"/>
        <end position="332"/>
    </location>
</feature>
<feature type="transmembrane region" description="Helical" evidence="9">
    <location>
        <begin position="257"/>
        <end position="285"/>
    </location>
</feature>
<evidence type="ECO:0000256" key="8">
    <source>
        <dbReference type="SAM" id="MobiDB-lite"/>
    </source>
</evidence>
<feature type="transmembrane region" description="Helical" evidence="9">
    <location>
        <begin position="412"/>
        <end position="433"/>
    </location>
</feature>
<dbReference type="EMBL" id="VOIH02000002">
    <property type="protein sequence ID" value="KAF3452689.1"/>
    <property type="molecule type" value="Genomic_DNA"/>
</dbReference>
<evidence type="ECO:0000256" key="9">
    <source>
        <dbReference type="SAM" id="Phobius"/>
    </source>
</evidence>
<evidence type="ECO:0000256" key="5">
    <source>
        <dbReference type="ARBA" id="ARBA00022989"/>
    </source>
</evidence>
<evidence type="ECO:0000256" key="4">
    <source>
        <dbReference type="ARBA" id="ARBA00022692"/>
    </source>
</evidence>
<dbReference type="GO" id="GO:0015081">
    <property type="term" value="F:sodium ion transmembrane transporter activity"/>
    <property type="evidence" value="ECO:0007669"/>
    <property type="project" value="TreeGrafter"/>
</dbReference>
<feature type="transmembrane region" description="Helical" evidence="9">
    <location>
        <begin position="84"/>
        <end position="106"/>
    </location>
</feature>
<dbReference type="GO" id="GO:0005886">
    <property type="term" value="C:plasma membrane"/>
    <property type="evidence" value="ECO:0007669"/>
    <property type="project" value="TreeGrafter"/>
</dbReference>
<dbReference type="InterPro" id="IPR003445">
    <property type="entry name" value="Cat_transpt"/>
</dbReference>
<comment type="subcellular location">
    <subcellularLocation>
        <location evidence="1">Membrane</location>
        <topology evidence="1">Multi-pass membrane protein</topology>
    </subcellularLocation>
</comment>
<dbReference type="OrthoDB" id="9999863at2759"/>
<feature type="transmembrane region" description="Helical" evidence="9">
    <location>
        <begin position="228"/>
        <end position="245"/>
    </location>
</feature>
<reference evidence="10" key="1">
    <citation type="submission" date="2020-03" db="EMBL/GenBank/DDBJ databases">
        <title>A high-quality chromosome-level genome assembly of a woody plant with both climbing and erect habits, Rhamnella rubrinervis.</title>
        <authorList>
            <person name="Lu Z."/>
            <person name="Yang Y."/>
            <person name="Zhu X."/>
            <person name="Sun Y."/>
        </authorList>
    </citation>
    <scope>NUCLEOTIDE SEQUENCE</scope>
    <source>
        <strain evidence="10">BYM</strain>
        <tissue evidence="10">Leaf</tissue>
    </source>
</reference>
<dbReference type="AlphaFoldDB" id="A0A8K0MNR6"/>
<feature type="transmembrane region" description="Helical" evidence="9">
    <location>
        <begin position="27"/>
        <end position="48"/>
    </location>
</feature>
<evidence type="ECO:0000256" key="1">
    <source>
        <dbReference type="ARBA" id="ARBA00004141"/>
    </source>
</evidence>
<evidence type="ECO:0000256" key="3">
    <source>
        <dbReference type="ARBA" id="ARBA00022448"/>
    </source>
</evidence>
<evidence type="ECO:0000313" key="11">
    <source>
        <dbReference type="Proteomes" id="UP000796880"/>
    </source>
</evidence>
<keyword evidence="5 9" id="KW-1133">Transmembrane helix</keyword>
<keyword evidence="4 9" id="KW-0812">Transmembrane</keyword>
<proteinExistence type="inferred from homology"/>
<dbReference type="PANTHER" id="PTHR31064:SF30">
    <property type="entry name" value="HIGH-AFFINITY POTASSIUM TRANSPORT PROTEIN-RELATED"/>
    <property type="match status" value="1"/>
</dbReference>